<evidence type="ECO:0000256" key="1">
    <source>
        <dbReference type="SAM" id="MobiDB-lite"/>
    </source>
</evidence>
<dbReference type="Proteomes" id="UP000217676">
    <property type="component" value="Chromosome"/>
</dbReference>
<evidence type="ECO:0000313" key="2">
    <source>
        <dbReference type="EMBL" id="BAU83009.1"/>
    </source>
</evidence>
<name>A0A160NWD0_STRLU</name>
<dbReference type="EMBL" id="AP017424">
    <property type="protein sequence ID" value="BAU83009.1"/>
    <property type="molecule type" value="Genomic_DNA"/>
</dbReference>
<proteinExistence type="predicted"/>
<evidence type="ECO:0000313" key="3">
    <source>
        <dbReference type="Proteomes" id="UP000217676"/>
    </source>
</evidence>
<keyword evidence="3" id="KW-1185">Reference proteome</keyword>
<reference evidence="2 3" key="1">
    <citation type="journal article" date="2016" name="Genome Announc.">
        <title>Complete Genome Sequence of Thiostrepton-Producing Streptomyces laurentii ATCC 31255.</title>
        <authorList>
            <person name="Doi K."/>
            <person name="Fujino Y."/>
            <person name="Nagayoshi Y."/>
            <person name="Ohshima T."/>
            <person name="Ogata S."/>
        </authorList>
    </citation>
    <scope>NUCLEOTIDE SEQUENCE [LARGE SCALE GENOMIC DNA]</scope>
    <source>
        <strain evidence="2 3">ATCC 31255</strain>
    </source>
</reference>
<dbReference type="RefSeq" id="WP_359878198.1">
    <property type="nucleotide sequence ID" value="NZ_JBEYHT010000027.1"/>
</dbReference>
<feature type="compositionally biased region" description="Acidic residues" evidence="1">
    <location>
        <begin position="87"/>
        <end position="96"/>
    </location>
</feature>
<sequence length="96" mass="10301">MRYKLIFVAGLALGFVVGTRAGREQYERMKKSARRVAQNPAVRNVAESAAQSGKQAAGKAARAVGEQARRLTALRGPDDQYGAQGAYDDDWGASNT</sequence>
<dbReference type="AlphaFoldDB" id="A0A160NWD0"/>
<accession>A0A160NWD0</accession>
<feature type="region of interest" description="Disordered" evidence="1">
    <location>
        <begin position="72"/>
        <end position="96"/>
    </location>
</feature>
<organism evidence="2 3">
    <name type="scientific">Streptomyces laurentii</name>
    <dbReference type="NCBI Taxonomy" id="39478"/>
    <lineage>
        <taxon>Bacteria</taxon>
        <taxon>Bacillati</taxon>
        <taxon>Actinomycetota</taxon>
        <taxon>Actinomycetes</taxon>
        <taxon>Kitasatosporales</taxon>
        <taxon>Streptomycetaceae</taxon>
        <taxon>Streptomyces</taxon>
    </lineage>
</organism>
<gene>
    <name evidence="2" type="ORF">SLA_2075</name>
</gene>
<dbReference type="KEGG" id="slau:SLA_2075"/>
<protein>
    <submittedName>
        <fullName evidence="2">Uncharacterized protein</fullName>
    </submittedName>
</protein>